<proteinExistence type="predicted"/>
<dbReference type="CDD" id="cd16913">
    <property type="entry name" value="YkuD_like"/>
    <property type="match status" value="1"/>
</dbReference>
<evidence type="ECO:0000259" key="8">
    <source>
        <dbReference type="PROSITE" id="PS52029"/>
    </source>
</evidence>
<name>A0A7Y9IAX9_9ACTN</name>
<dbReference type="SUPFAM" id="SSF47090">
    <property type="entry name" value="PGBD-like"/>
    <property type="match status" value="1"/>
</dbReference>
<evidence type="ECO:0000313" key="9">
    <source>
        <dbReference type="EMBL" id="NYE73268.1"/>
    </source>
</evidence>
<evidence type="ECO:0000256" key="5">
    <source>
        <dbReference type="ARBA" id="ARBA00023316"/>
    </source>
</evidence>
<dbReference type="AlphaFoldDB" id="A0A7Y9IAX9"/>
<keyword evidence="3 6" id="KW-0133">Cell shape</keyword>
<feature type="active site" description="Proton donor/acceptor" evidence="6">
    <location>
        <position position="209"/>
    </location>
</feature>
<dbReference type="InterPro" id="IPR005490">
    <property type="entry name" value="LD_TPept_cat_dom"/>
</dbReference>
<evidence type="ECO:0000313" key="10">
    <source>
        <dbReference type="Proteomes" id="UP000569914"/>
    </source>
</evidence>
<sequence length="253" mass="27902">MVKKFARVIVGVIAATALAVGITAAPALVAPSLVAPAAAASYVSTKYASPKYGERSKDVTALQQRLVKAKVLAKKYVTGYYGPLTKKAVKKFQKKVGLKATGKVSKATWSKLVKKTGKIKISKAKKSSKKIDRRCKKGEVLCIDKTRDKVYYMKSGKIIKTMDARFGCANTRTREGRFSVLRKKKHVISNLYGSPMPYSIFFSGGQAVHYSSDFKKRGYNGCSHGCVNIRDKKTLAWVYKRIDVGDPVIVYRS</sequence>
<dbReference type="InterPro" id="IPR038063">
    <property type="entry name" value="Transpep_catalytic_dom"/>
</dbReference>
<dbReference type="GO" id="GO:0071555">
    <property type="term" value="P:cell wall organization"/>
    <property type="evidence" value="ECO:0007669"/>
    <property type="project" value="UniProtKB-UniRule"/>
</dbReference>
<dbReference type="SUPFAM" id="SSF141523">
    <property type="entry name" value="L,D-transpeptidase catalytic domain-like"/>
    <property type="match status" value="1"/>
</dbReference>
<dbReference type="GO" id="GO:0071972">
    <property type="term" value="F:peptidoglycan L,D-transpeptidase activity"/>
    <property type="evidence" value="ECO:0007669"/>
    <property type="project" value="TreeGrafter"/>
</dbReference>
<protein>
    <submittedName>
        <fullName evidence="9">Lipoprotein-anchoring transpeptidase ErfK/SrfK</fullName>
    </submittedName>
</protein>
<keyword evidence="10" id="KW-1185">Reference proteome</keyword>
<keyword evidence="5 6" id="KW-0961">Cell wall biogenesis/degradation</keyword>
<keyword evidence="4 6" id="KW-0573">Peptidoglycan synthesis</keyword>
<dbReference type="InterPro" id="IPR002477">
    <property type="entry name" value="Peptidoglycan-bd-like"/>
</dbReference>
<feature type="domain" description="L,D-TPase catalytic" evidence="8">
    <location>
        <begin position="139"/>
        <end position="251"/>
    </location>
</feature>
<evidence type="ECO:0000256" key="7">
    <source>
        <dbReference type="SAM" id="SignalP"/>
    </source>
</evidence>
<comment type="caution">
    <text evidence="9">The sequence shown here is derived from an EMBL/GenBank/DDBJ whole genome shotgun (WGS) entry which is preliminary data.</text>
</comment>
<dbReference type="Gene3D" id="2.40.440.10">
    <property type="entry name" value="L,D-transpeptidase catalytic domain-like"/>
    <property type="match status" value="1"/>
</dbReference>
<dbReference type="PANTHER" id="PTHR30582:SF33">
    <property type="entry name" value="EXPORTED PROTEIN"/>
    <property type="match status" value="1"/>
</dbReference>
<dbReference type="PANTHER" id="PTHR30582">
    <property type="entry name" value="L,D-TRANSPEPTIDASE"/>
    <property type="match status" value="1"/>
</dbReference>
<dbReference type="GO" id="GO:0005576">
    <property type="term" value="C:extracellular region"/>
    <property type="evidence" value="ECO:0007669"/>
    <property type="project" value="TreeGrafter"/>
</dbReference>
<keyword evidence="9" id="KW-0449">Lipoprotein</keyword>
<reference evidence="9 10" key="1">
    <citation type="submission" date="2020-07" db="EMBL/GenBank/DDBJ databases">
        <title>Sequencing the genomes of 1000 actinobacteria strains.</title>
        <authorList>
            <person name="Klenk H.-P."/>
        </authorList>
    </citation>
    <scope>NUCLEOTIDE SEQUENCE [LARGE SCALE GENOMIC DNA]</scope>
    <source>
        <strain evidence="9 10">DSM 22083</strain>
    </source>
</reference>
<keyword evidence="2" id="KW-0808">Transferase</keyword>
<dbReference type="Proteomes" id="UP000569914">
    <property type="component" value="Unassembled WGS sequence"/>
</dbReference>
<dbReference type="GO" id="GO:0018104">
    <property type="term" value="P:peptidoglycan-protein cross-linking"/>
    <property type="evidence" value="ECO:0007669"/>
    <property type="project" value="TreeGrafter"/>
</dbReference>
<evidence type="ECO:0000256" key="6">
    <source>
        <dbReference type="PROSITE-ProRule" id="PRU01373"/>
    </source>
</evidence>
<dbReference type="Pfam" id="PF03734">
    <property type="entry name" value="YkuD"/>
    <property type="match status" value="1"/>
</dbReference>
<evidence type="ECO:0000256" key="4">
    <source>
        <dbReference type="ARBA" id="ARBA00022984"/>
    </source>
</evidence>
<dbReference type="UniPathway" id="UPA00219"/>
<dbReference type="Pfam" id="PF01471">
    <property type="entry name" value="PG_binding_1"/>
    <property type="match status" value="1"/>
</dbReference>
<comment type="pathway">
    <text evidence="1 6">Cell wall biogenesis; peptidoglycan biosynthesis.</text>
</comment>
<feature type="chain" id="PRO_5038379357" evidence="7">
    <location>
        <begin position="30"/>
        <end position="253"/>
    </location>
</feature>
<dbReference type="RefSeq" id="WP_179754638.1">
    <property type="nucleotide sequence ID" value="NZ_JACCBU010000001.1"/>
</dbReference>
<organism evidence="9 10">
    <name type="scientific">Microlunatus parietis</name>
    <dbReference type="NCBI Taxonomy" id="682979"/>
    <lineage>
        <taxon>Bacteria</taxon>
        <taxon>Bacillati</taxon>
        <taxon>Actinomycetota</taxon>
        <taxon>Actinomycetes</taxon>
        <taxon>Propionibacteriales</taxon>
        <taxon>Propionibacteriaceae</taxon>
        <taxon>Microlunatus</taxon>
    </lineage>
</organism>
<dbReference type="PROSITE" id="PS52029">
    <property type="entry name" value="LD_TPASE"/>
    <property type="match status" value="1"/>
</dbReference>
<dbReference type="Gene3D" id="1.10.101.10">
    <property type="entry name" value="PGBD-like superfamily/PGBD"/>
    <property type="match status" value="1"/>
</dbReference>
<feature type="active site" description="Nucleophile" evidence="6">
    <location>
        <position position="226"/>
    </location>
</feature>
<dbReference type="InterPro" id="IPR036366">
    <property type="entry name" value="PGBDSf"/>
</dbReference>
<evidence type="ECO:0000256" key="3">
    <source>
        <dbReference type="ARBA" id="ARBA00022960"/>
    </source>
</evidence>
<feature type="signal peptide" evidence="7">
    <location>
        <begin position="1"/>
        <end position="29"/>
    </location>
</feature>
<evidence type="ECO:0000256" key="2">
    <source>
        <dbReference type="ARBA" id="ARBA00022679"/>
    </source>
</evidence>
<dbReference type="GO" id="GO:0008360">
    <property type="term" value="P:regulation of cell shape"/>
    <property type="evidence" value="ECO:0007669"/>
    <property type="project" value="UniProtKB-UniRule"/>
</dbReference>
<evidence type="ECO:0000256" key="1">
    <source>
        <dbReference type="ARBA" id="ARBA00004752"/>
    </source>
</evidence>
<dbReference type="EMBL" id="JACCBU010000001">
    <property type="protein sequence ID" value="NYE73268.1"/>
    <property type="molecule type" value="Genomic_DNA"/>
</dbReference>
<gene>
    <name evidence="9" type="ORF">BKA15_004597</name>
</gene>
<dbReference type="InterPro" id="IPR036365">
    <property type="entry name" value="PGBD-like_sf"/>
</dbReference>
<keyword evidence="7" id="KW-0732">Signal</keyword>
<dbReference type="GO" id="GO:0016740">
    <property type="term" value="F:transferase activity"/>
    <property type="evidence" value="ECO:0007669"/>
    <property type="project" value="UniProtKB-KW"/>
</dbReference>
<accession>A0A7Y9IAX9</accession>
<dbReference type="InterPro" id="IPR050979">
    <property type="entry name" value="LD-transpeptidase"/>
</dbReference>